<reference evidence="1 2" key="1">
    <citation type="submission" date="2018-03" db="EMBL/GenBank/DDBJ databases">
        <title>The draft genome of Mesorhizobium sp. 6GN-30.</title>
        <authorList>
            <person name="Liu L."/>
            <person name="Li L."/>
            <person name="Wang T."/>
            <person name="Zhang X."/>
            <person name="Liang L."/>
        </authorList>
    </citation>
    <scope>NUCLEOTIDE SEQUENCE [LARGE SCALE GENOMIC DNA]</scope>
    <source>
        <strain evidence="1 2">6GN30</strain>
    </source>
</reference>
<sequence length="102" mass="11233">MNVANLQLEGMMMALAALNNLLVHKGVLSIDEIDRALRTVEADITGDERLYEDMTPANRDAVCFPLRLLMMANQAQSETGVPGFSELAKMVGRTKGSYNDQM</sequence>
<dbReference type="Proteomes" id="UP000241229">
    <property type="component" value="Unassembled WGS sequence"/>
</dbReference>
<keyword evidence="2" id="KW-1185">Reference proteome</keyword>
<evidence type="ECO:0000313" key="1">
    <source>
        <dbReference type="EMBL" id="PSJ58791.1"/>
    </source>
</evidence>
<organism evidence="1 2">
    <name type="scientific">Kumtagia ephedrae</name>
    <dbReference type="NCBI Taxonomy" id="2116701"/>
    <lineage>
        <taxon>Bacteria</taxon>
        <taxon>Pseudomonadati</taxon>
        <taxon>Pseudomonadota</taxon>
        <taxon>Alphaproteobacteria</taxon>
        <taxon>Hyphomicrobiales</taxon>
        <taxon>Phyllobacteriaceae</taxon>
        <taxon>Kumtagia</taxon>
    </lineage>
</organism>
<comment type="caution">
    <text evidence="1">The sequence shown here is derived from an EMBL/GenBank/DDBJ whole genome shotgun (WGS) entry which is preliminary data.</text>
</comment>
<protein>
    <submittedName>
        <fullName evidence="1">Uncharacterized protein</fullName>
    </submittedName>
</protein>
<name>A0A2P7S8N4_9HYPH</name>
<evidence type="ECO:0000313" key="2">
    <source>
        <dbReference type="Proteomes" id="UP000241229"/>
    </source>
</evidence>
<dbReference type="RefSeq" id="WP_106773016.1">
    <property type="nucleotide sequence ID" value="NZ_PXYK01000013.1"/>
</dbReference>
<dbReference type="AlphaFoldDB" id="A0A2P7S8N4"/>
<dbReference type="OrthoDB" id="7359436at2"/>
<dbReference type="EMBL" id="PXYK01000013">
    <property type="protein sequence ID" value="PSJ58791.1"/>
    <property type="molecule type" value="Genomic_DNA"/>
</dbReference>
<proteinExistence type="predicted"/>
<gene>
    <name evidence="1" type="ORF">C7I84_15070</name>
</gene>
<accession>A0A2P7S8N4</accession>